<protein>
    <submittedName>
        <fullName evidence="3">ElyC/SanA/YdcF family protein</fullName>
    </submittedName>
</protein>
<evidence type="ECO:0000256" key="1">
    <source>
        <dbReference type="SAM" id="Phobius"/>
    </source>
</evidence>
<dbReference type="EMBL" id="JAUHPV010000004">
    <property type="protein sequence ID" value="MDN4472830.1"/>
    <property type="molecule type" value="Genomic_DNA"/>
</dbReference>
<accession>A0ABT8G108</accession>
<proteinExistence type="predicted"/>
<dbReference type="PANTHER" id="PTHR30336">
    <property type="entry name" value="INNER MEMBRANE PROTEIN, PROBABLE PERMEASE"/>
    <property type="match status" value="1"/>
</dbReference>
<feature type="transmembrane region" description="Helical" evidence="1">
    <location>
        <begin position="21"/>
        <end position="43"/>
    </location>
</feature>
<feature type="domain" description="DUF218" evidence="2">
    <location>
        <begin position="63"/>
        <end position="181"/>
    </location>
</feature>
<keyword evidence="1" id="KW-1133">Transmembrane helix</keyword>
<reference evidence="3" key="1">
    <citation type="submission" date="2023-06" db="EMBL/GenBank/DDBJ databases">
        <title>SYSU T00b26.</title>
        <authorList>
            <person name="Gao L."/>
            <person name="Fang B.-Z."/>
            <person name="Li W.-J."/>
        </authorList>
    </citation>
    <scope>NUCLEOTIDE SEQUENCE</scope>
    <source>
        <strain evidence="3">SYSU T00b26</strain>
    </source>
</reference>
<dbReference type="InterPro" id="IPR051599">
    <property type="entry name" value="Cell_Envelope_Assoc"/>
</dbReference>
<sequence>MADTFARERRPRMLPRERLHPRWRWVIAAVVLVPAIIASPWMYTRLVTAPEIAKTGTPADHADAALVLGARVYEDGTPSRFLRERIEVGVALYQAGEVDTLIMSGDGDDSSGFGEPTIMRQVAEDMGVPADAIIEDPLGLDTYSSCQRARDVYDVSSVVVATQEFHLPRAVWLCDQMGLDTQGRYPGARPTRSTVVGNIREVPAIAKAMLDQARGRNETDVS</sequence>
<dbReference type="Pfam" id="PF02698">
    <property type="entry name" value="DUF218"/>
    <property type="match status" value="1"/>
</dbReference>
<evidence type="ECO:0000259" key="2">
    <source>
        <dbReference type="Pfam" id="PF02698"/>
    </source>
</evidence>
<keyword evidence="4" id="KW-1185">Reference proteome</keyword>
<keyword evidence="1" id="KW-0472">Membrane</keyword>
<dbReference type="CDD" id="cd06259">
    <property type="entry name" value="YdcF-like"/>
    <property type="match status" value="1"/>
</dbReference>
<evidence type="ECO:0000313" key="4">
    <source>
        <dbReference type="Proteomes" id="UP001172738"/>
    </source>
</evidence>
<organism evidence="3 4">
    <name type="scientific">Demequina zhanjiangensis</name>
    <dbReference type="NCBI Taxonomy" id="3051659"/>
    <lineage>
        <taxon>Bacteria</taxon>
        <taxon>Bacillati</taxon>
        <taxon>Actinomycetota</taxon>
        <taxon>Actinomycetes</taxon>
        <taxon>Micrococcales</taxon>
        <taxon>Demequinaceae</taxon>
        <taxon>Demequina</taxon>
    </lineage>
</organism>
<dbReference type="InterPro" id="IPR003848">
    <property type="entry name" value="DUF218"/>
</dbReference>
<dbReference type="RefSeq" id="WP_301127787.1">
    <property type="nucleotide sequence ID" value="NZ_JAUHPV010000004.1"/>
</dbReference>
<keyword evidence="1" id="KW-0812">Transmembrane</keyword>
<dbReference type="Proteomes" id="UP001172738">
    <property type="component" value="Unassembled WGS sequence"/>
</dbReference>
<name>A0ABT8G108_9MICO</name>
<dbReference type="PANTHER" id="PTHR30336:SF6">
    <property type="entry name" value="INTEGRAL MEMBRANE PROTEIN"/>
    <property type="match status" value="1"/>
</dbReference>
<evidence type="ECO:0000313" key="3">
    <source>
        <dbReference type="EMBL" id="MDN4472830.1"/>
    </source>
</evidence>
<comment type="caution">
    <text evidence="3">The sequence shown here is derived from an EMBL/GenBank/DDBJ whole genome shotgun (WGS) entry which is preliminary data.</text>
</comment>
<gene>
    <name evidence="3" type="ORF">QQX04_07470</name>
</gene>